<dbReference type="PIRSF" id="PIRSF004749">
    <property type="entry name" value="Pep_def"/>
    <property type="match status" value="1"/>
</dbReference>
<dbReference type="GO" id="GO:0042586">
    <property type="term" value="F:peptide deformylase activity"/>
    <property type="evidence" value="ECO:0007669"/>
    <property type="project" value="InterPro"/>
</dbReference>
<dbReference type="AlphaFoldDB" id="A0A6J6Z5D2"/>
<evidence type="ECO:0000313" key="5">
    <source>
        <dbReference type="EMBL" id="CAB4999992.1"/>
    </source>
</evidence>
<dbReference type="InterPro" id="IPR036821">
    <property type="entry name" value="Peptide_deformylase_sf"/>
</dbReference>
<dbReference type="CDD" id="cd00487">
    <property type="entry name" value="Pep_deformylase"/>
    <property type="match status" value="1"/>
</dbReference>
<dbReference type="PANTHER" id="PTHR10458">
    <property type="entry name" value="PEPTIDE DEFORMYLASE"/>
    <property type="match status" value="1"/>
</dbReference>
<dbReference type="PRINTS" id="PR01576">
    <property type="entry name" value="PDEFORMYLASE"/>
</dbReference>
<reference evidence="3" key="1">
    <citation type="submission" date="2020-05" db="EMBL/GenBank/DDBJ databases">
        <authorList>
            <person name="Chiriac C."/>
            <person name="Salcher M."/>
            <person name="Ghai R."/>
            <person name="Kavagutti S V."/>
        </authorList>
    </citation>
    <scope>NUCLEOTIDE SEQUENCE</scope>
</reference>
<proteinExistence type="inferred from homology"/>
<dbReference type="EMBL" id="CAEZYR010000156">
    <property type="protein sequence ID" value="CAB4767554.1"/>
    <property type="molecule type" value="Genomic_DNA"/>
</dbReference>
<dbReference type="EMBL" id="CAFBMH010000016">
    <property type="protein sequence ID" value="CAB4897736.1"/>
    <property type="molecule type" value="Genomic_DNA"/>
</dbReference>
<dbReference type="HAMAP" id="MF_00163">
    <property type="entry name" value="Pep_deformylase"/>
    <property type="match status" value="1"/>
</dbReference>
<comment type="similarity">
    <text evidence="1">Belongs to the polypeptide deformylase family.</text>
</comment>
<dbReference type="Gene3D" id="3.90.45.10">
    <property type="entry name" value="Peptide deformylase"/>
    <property type="match status" value="1"/>
</dbReference>
<dbReference type="EMBL" id="CAFBOS010000091">
    <property type="protein sequence ID" value="CAB4999992.1"/>
    <property type="molecule type" value="Genomic_DNA"/>
</dbReference>
<evidence type="ECO:0000256" key="1">
    <source>
        <dbReference type="ARBA" id="ARBA00010759"/>
    </source>
</evidence>
<protein>
    <submittedName>
        <fullName evidence="3">Unannotated protein</fullName>
    </submittedName>
</protein>
<dbReference type="EMBL" id="CAFABA010000007">
    <property type="protein sequence ID" value="CAB4815653.1"/>
    <property type="molecule type" value="Genomic_DNA"/>
</dbReference>
<organism evidence="3">
    <name type="scientific">freshwater metagenome</name>
    <dbReference type="NCBI Taxonomy" id="449393"/>
    <lineage>
        <taxon>unclassified sequences</taxon>
        <taxon>metagenomes</taxon>
        <taxon>ecological metagenomes</taxon>
    </lineage>
</organism>
<dbReference type="Pfam" id="PF01327">
    <property type="entry name" value="Pep_deformylase"/>
    <property type="match status" value="1"/>
</dbReference>
<sequence>MIRPIVQLPERVLKRPAEVVVDFDDHVRGVCADLVDTMRSSAHSVGVAAPQIGVGLRIFCVDVTGHRKARSCHGEIVLVNPEVVFAHGVDVGREGCMSVPDLTGDVARHTHLIVHGRTPAGVERVLECDAFEARAIQHELDHLDGFVFLDRVVAAERVFPRKVYR</sequence>
<dbReference type="InterPro" id="IPR023635">
    <property type="entry name" value="Peptide_deformylase"/>
</dbReference>
<name>A0A6J6Z5D2_9ZZZZ</name>
<dbReference type="SUPFAM" id="SSF56420">
    <property type="entry name" value="Peptide deformylase"/>
    <property type="match status" value="1"/>
</dbReference>
<dbReference type="NCBIfam" id="TIGR00079">
    <property type="entry name" value="pept_deformyl"/>
    <property type="match status" value="1"/>
</dbReference>
<evidence type="ECO:0000313" key="4">
    <source>
        <dbReference type="EMBL" id="CAB4897736.1"/>
    </source>
</evidence>
<gene>
    <name evidence="2" type="ORF">UFOPK2754_02901</name>
    <name evidence="3" type="ORF">UFOPK3139_00333</name>
    <name evidence="4" type="ORF">UFOPK3543_00679</name>
    <name evidence="5" type="ORF">UFOPK3967_01564</name>
</gene>
<dbReference type="NCBIfam" id="NF001159">
    <property type="entry name" value="PRK00150.1-3"/>
    <property type="match status" value="1"/>
</dbReference>
<dbReference type="PANTHER" id="PTHR10458:SF22">
    <property type="entry name" value="PEPTIDE DEFORMYLASE"/>
    <property type="match status" value="1"/>
</dbReference>
<evidence type="ECO:0000313" key="3">
    <source>
        <dbReference type="EMBL" id="CAB4815653.1"/>
    </source>
</evidence>
<accession>A0A6J6Z5D2</accession>
<evidence type="ECO:0000313" key="2">
    <source>
        <dbReference type="EMBL" id="CAB4767554.1"/>
    </source>
</evidence>